<proteinExistence type="predicted"/>
<keyword evidence="1" id="KW-1133">Transmembrane helix</keyword>
<keyword evidence="1" id="KW-0472">Membrane</keyword>
<evidence type="ECO:0000256" key="1">
    <source>
        <dbReference type="SAM" id="Phobius"/>
    </source>
</evidence>
<organism evidence="2 3">
    <name type="scientific">Candidatus Segetimicrobium genomatis</name>
    <dbReference type="NCBI Taxonomy" id="2569760"/>
    <lineage>
        <taxon>Bacteria</taxon>
        <taxon>Bacillati</taxon>
        <taxon>Candidatus Sysuimicrobiota</taxon>
        <taxon>Candidatus Sysuimicrobiia</taxon>
        <taxon>Candidatus Sysuimicrobiales</taxon>
        <taxon>Candidatus Segetimicrobiaceae</taxon>
        <taxon>Candidatus Segetimicrobium</taxon>
    </lineage>
</organism>
<dbReference type="Proteomes" id="UP000320048">
    <property type="component" value="Unassembled WGS sequence"/>
</dbReference>
<accession>A0A537JCR4</accession>
<gene>
    <name evidence="2" type="ORF">E6H04_07010</name>
</gene>
<reference evidence="2 3" key="1">
    <citation type="journal article" date="2019" name="Nat. Microbiol.">
        <title>Mediterranean grassland soil C-N compound turnover is dependent on rainfall and depth, and is mediated by genomically divergent microorganisms.</title>
        <authorList>
            <person name="Diamond S."/>
            <person name="Andeer P.F."/>
            <person name="Li Z."/>
            <person name="Crits-Christoph A."/>
            <person name="Burstein D."/>
            <person name="Anantharaman K."/>
            <person name="Lane K.R."/>
            <person name="Thomas B.C."/>
            <person name="Pan C."/>
            <person name="Northen T.R."/>
            <person name="Banfield J.F."/>
        </authorList>
    </citation>
    <scope>NUCLEOTIDE SEQUENCE [LARGE SCALE GENOMIC DNA]</scope>
    <source>
        <strain evidence="2">NP_7</strain>
    </source>
</reference>
<dbReference type="AlphaFoldDB" id="A0A537JCR4"/>
<evidence type="ECO:0000313" key="3">
    <source>
        <dbReference type="Proteomes" id="UP000320048"/>
    </source>
</evidence>
<name>A0A537JCR4_9BACT</name>
<sequence length="151" mass="15975">MTTTRIGCLRGRAGRGAGDGGFTFVELIVGLTLFAGVSVFLLQAFMNGITYANRADEKAAATSLAMQVMEQIKASPNPYTWVGFASVARTNLPLPVPYTGISNPTAHKYQAAVTITSDSVLYLSTVTVNVYRPADPDTSPLVTLATVLDAQ</sequence>
<keyword evidence="1" id="KW-0812">Transmembrane</keyword>
<feature type="transmembrane region" description="Helical" evidence="1">
    <location>
        <begin position="21"/>
        <end position="46"/>
    </location>
</feature>
<protein>
    <submittedName>
        <fullName evidence="2">Type II secretion system protein</fullName>
    </submittedName>
</protein>
<comment type="caution">
    <text evidence="2">The sequence shown here is derived from an EMBL/GenBank/DDBJ whole genome shotgun (WGS) entry which is preliminary data.</text>
</comment>
<dbReference type="EMBL" id="VBAO01000176">
    <property type="protein sequence ID" value="TMI81321.1"/>
    <property type="molecule type" value="Genomic_DNA"/>
</dbReference>
<evidence type="ECO:0000313" key="2">
    <source>
        <dbReference type="EMBL" id="TMI81321.1"/>
    </source>
</evidence>